<accession>C8PJY8</accession>
<gene>
    <name evidence="1" type="ORF">CAMGR0001_1539</name>
</gene>
<keyword evidence="2" id="KW-1185">Reference proteome</keyword>
<dbReference type="EMBL" id="ACYG01000027">
    <property type="protein sequence ID" value="EEV17243.1"/>
    <property type="molecule type" value="Genomic_DNA"/>
</dbReference>
<organism evidence="1 2">
    <name type="scientific">Campylobacter gracilis RM3268</name>
    <dbReference type="NCBI Taxonomy" id="553220"/>
    <lineage>
        <taxon>Bacteria</taxon>
        <taxon>Pseudomonadati</taxon>
        <taxon>Campylobacterota</taxon>
        <taxon>Epsilonproteobacteria</taxon>
        <taxon>Campylobacterales</taxon>
        <taxon>Campylobacteraceae</taxon>
        <taxon>Campylobacter</taxon>
    </lineage>
</organism>
<protein>
    <submittedName>
        <fullName evidence="1">Uncharacterized protein</fullName>
    </submittedName>
</protein>
<reference evidence="1 2" key="1">
    <citation type="submission" date="2009-07" db="EMBL/GenBank/DDBJ databases">
        <authorList>
            <person name="Madupu R."/>
            <person name="Sebastian Y."/>
            <person name="Durkin A.S."/>
            <person name="Torralba M."/>
            <person name="Methe B."/>
            <person name="Sutton G.G."/>
            <person name="Strausberg R.L."/>
            <person name="Nelson K.E."/>
        </authorList>
    </citation>
    <scope>NUCLEOTIDE SEQUENCE [LARGE SCALE GENOMIC DNA]</scope>
    <source>
        <strain evidence="1 2">RM3268</strain>
    </source>
</reference>
<proteinExistence type="predicted"/>
<evidence type="ECO:0000313" key="2">
    <source>
        <dbReference type="Proteomes" id="UP000005709"/>
    </source>
</evidence>
<comment type="caution">
    <text evidence="1">The sequence shown here is derived from an EMBL/GenBank/DDBJ whole genome shotgun (WGS) entry which is preliminary data.</text>
</comment>
<dbReference type="Proteomes" id="UP000005709">
    <property type="component" value="Unassembled WGS sequence"/>
</dbReference>
<sequence length="44" mass="5054">MLSRVRLAVKFTDKIAFKSRKNSDFVALMRIAFQTAVRAIRIAL</sequence>
<evidence type="ECO:0000313" key="1">
    <source>
        <dbReference type="EMBL" id="EEV17243.1"/>
    </source>
</evidence>
<dbReference type="AlphaFoldDB" id="C8PJY8"/>
<name>C8PJY8_9BACT</name>